<dbReference type="WBParaSite" id="ES5_v2.g728.t1">
    <property type="protein sequence ID" value="ES5_v2.g728.t1"/>
    <property type="gene ID" value="ES5_v2.g728"/>
</dbReference>
<accession>A0AC34GRR4</accession>
<evidence type="ECO:0000313" key="1">
    <source>
        <dbReference type="Proteomes" id="UP000887579"/>
    </source>
</evidence>
<evidence type="ECO:0000313" key="2">
    <source>
        <dbReference type="WBParaSite" id="ES5_v2.g728.t1"/>
    </source>
</evidence>
<proteinExistence type="predicted"/>
<reference evidence="2" key="1">
    <citation type="submission" date="2022-11" db="UniProtKB">
        <authorList>
            <consortium name="WormBaseParasite"/>
        </authorList>
    </citation>
    <scope>IDENTIFICATION</scope>
</reference>
<organism evidence="1 2">
    <name type="scientific">Panagrolaimus sp. ES5</name>
    <dbReference type="NCBI Taxonomy" id="591445"/>
    <lineage>
        <taxon>Eukaryota</taxon>
        <taxon>Metazoa</taxon>
        <taxon>Ecdysozoa</taxon>
        <taxon>Nematoda</taxon>
        <taxon>Chromadorea</taxon>
        <taxon>Rhabditida</taxon>
        <taxon>Tylenchina</taxon>
        <taxon>Panagrolaimomorpha</taxon>
        <taxon>Panagrolaimoidea</taxon>
        <taxon>Panagrolaimidae</taxon>
        <taxon>Panagrolaimus</taxon>
    </lineage>
</organism>
<dbReference type="Proteomes" id="UP000887579">
    <property type="component" value="Unplaced"/>
</dbReference>
<sequence length="616" mass="68108">MNEYLTPSKYNLRIYGLFHAHEDGDLLLAMAFLEEYDGRCLIEILALQTSTPNLKNALKKEIIASFFVELVNIQRNLVKAVHLRVPSGLQGLSAEIFADLSLKLPKENIAVKTLKQTLATTVSFFEIPCFSNDPKFYEIIHVIHELGFKINDKPPKLRSYLSLEAATKNYIGQLTNEIVVNGNSTKIITSKNNAMVEIGSEEKPLSILSITDLLQAMEEMHLKFTDIQSCCYSTFKIVSFFGDPRLESLPKAKSVDSGYSSLSSPSSSTVSMNYGFSAAASADEKEVKVVEKKFCPSPISSASSTPAAKKRKLESPCLTVSKIVNSMYSACFYEQERSGNGSPNLCKTTPSTLPINSDSPDHLIDTTSLSVEEVDETIPPCPMVSWDISSSHVKQEENEYSNFCIYLPPAIDSISSTIILPIPSICDGQKEESSITPSIITSSSPYANENNLEEIFLNDQESPIDLSVSNDINQEEDKIGIPDTSILTSPKFDKQEDSEIRSSPFPTVPCSLDPTSSTNKESEQVIRSSTPGPDILNLLPSIKSSLPILSPDEEKEREANQKPLPKEHAQLCDIALRYLELEKAQNDLIKNCVSSKLERNSALNILTSFYNNNYSN</sequence>
<protein>
    <submittedName>
        <fullName evidence="2">Uncharacterized protein</fullName>
    </submittedName>
</protein>
<name>A0AC34GRR4_9BILA</name>